<dbReference type="Gene3D" id="2.40.70.10">
    <property type="entry name" value="Acid Proteases"/>
    <property type="match status" value="1"/>
</dbReference>
<dbReference type="Gene3D" id="3.10.10.10">
    <property type="entry name" value="HIV Type 1 Reverse Transcriptase, subunit A, domain 1"/>
    <property type="match status" value="1"/>
</dbReference>
<dbReference type="InterPro" id="IPR043502">
    <property type="entry name" value="DNA/RNA_pol_sf"/>
</dbReference>
<dbReference type="SUPFAM" id="SSF56672">
    <property type="entry name" value="DNA/RNA polymerases"/>
    <property type="match status" value="1"/>
</dbReference>
<dbReference type="EMBL" id="OIVN01003117">
    <property type="protein sequence ID" value="SPD08932.1"/>
    <property type="molecule type" value="Genomic_DNA"/>
</dbReference>
<dbReference type="CDD" id="cd00303">
    <property type="entry name" value="retropepsin_like"/>
    <property type="match status" value="1"/>
</dbReference>
<evidence type="ECO:0000256" key="4">
    <source>
        <dbReference type="ARBA" id="ARBA00022759"/>
    </source>
</evidence>
<dbReference type="Gene3D" id="3.30.70.270">
    <property type="match status" value="1"/>
</dbReference>
<dbReference type="InterPro" id="IPR001584">
    <property type="entry name" value="Integrase_cat-core"/>
</dbReference>
<protein>
    <recommendedName>
        <fullName evidence="6">Integrase catalytic domain-containing protein</fullName>
    </recommendedName>
</protein>
<evidence type="ECO:0000259" key="6">
    <source>
        <dbReference type="PROSITE" id="PS50994"/>
    </source>
</evidence>
<name>A0A2N9H9W8_FAGSY</name>
<dbReference type="InterPro" id="IPR021109">
    <property type="entry name" value="Peptidase_aspartic_dom_sf"/>
</dbReference>
<organism evidence="7">
    <name type="scientific">Fagus sylvatica</name>
    <name type="common">Beechnut</name>
    <dbReference type="NCBI Taxonomy" id="28930"/>
    <lineage>
        <taxon>Eukaryota</taxon>
        <taxon>Viridiplantae</taxon>
        <taxon>Streptophyta</taxon>
        <taxon>Embryophyta</taxon>
        <taxon>Tracheophyta</taxon>
        <taxon>Spermatophyta</taxon>
        <taxon>Magnoliopsida</taxon>
        <taxon>eudicotyledons</taxon>
        <taxon>Gunneridae</taxon>
        <taxon>Pentapetalae</taxon>
        <taxon>rosids</taxon>
        <taxon>fabids</taxon>
        <taxon>Fagales</taxon>
        <taxon>Fagaceae</taxon>
        <taxon>Fagus</taxon>
    </lineage>
</organism>
<dbReference type="Gene3D" id="3.30.420.10">
    <property type="entry name" value="Ribonuclease H-like superfamily/Ribonuclease H"/>
    <property type="match status" value="1"/>
</dbReference>
<evidence type="ECO:0000256" key="1">
    <source>
        <dbReference type="ARBA" id="ARBA00022679"/>
    </source>
</evidence>
<proteinExistence type="predicted"/>
<dbReference type="GO" id="GO:0015074">
    <property type="term" value="P:DNA integration"/>
    <property type="evidence" value="ECO:0007669"/>
    <property type="project" value="InterPro"/>
</dbReference>
<feature type="domain" description="Integrase catalytic" evidence="6">
    <location>
        <begin position="632"/>
        <end position="799"/>
    </location>
</feature>
<keyword evidence="2" id="KW-0548">Nucleotidyltransferase</keyword>
<dbReference type="PANTHER" id="PTHR37984:SF5">
    <property type="entry name" value="PROTEIN NYNRIN-LIKE"/>
    <property type="match status" value="1"/>
</dbReference>
<keyword evidence="4" id="KW-0378">Hydrolase</keyword>
<dbReference type="Pfam" id="PF00665">
    <property type="entry name" value="rve"/>
    <property type="match status" value="1"/>
</dbReference>
<dbReference type="InterPro" id="IPR050951">
    <property type="entry name" value="Retrovirus_Pol_polyprotein"/>
</dbReference>
<dbReference type="SUPFAM" id="SSF50630">
    <property type="entry name" value="Acid proteases"/>
    <property type="match status" value="1"/>
</dbReference>
<keyword evidence="5" id="KW-0511">Multifunctional enzyme</keyword>
<dbReference type="GO" id="GO:0016779">
    <property type="term" value="F:nucleotidyltransferase activity"/>
    <property type="evidence" value="ECO:0007669"/>
    <property type="project" value="UniProtKB-KW"/>
</dbReference>
<evidence type="ECO:0000256" key="3">
    <source>
        <dbReference type="ARBA" id="ARBA00022722"/>
    </source>
</evidence>
<dbReference type="PROSITE" id="PS50994">
    <property type="entry name" value="INTEGRASE"/>
    <property type="match status" value="1"/>
</dbReference>
<sequence>MVSCFYEGLPRDRQFVEMMCNGEFLQKNPDEAIEYLIHLVEKAHTWTGPSATESTNQSRLHTFTSSSGGIYQLKEEDGLKAQIAQLTKEIETLKMKGTSGTKQGYQVEVHEECSVCHDPEHPTKDCLMLPSVVGVFEEHCGAIGNFRNHFHPTSRLTIQDGGIILTLVGRMTLTLPNNHLCHKGVSPNPIPPNMHLHHNNSLPLMCHTKHNNNFLLHLIHLKQVPSYAKILKDLCTMKRKHNVKKTAFLTEQQALLDLGASVNLMPYSVYLQLGLGELKPTMVVLQLADRSVKTPKGIVEDVLVRIDKFYYPVDFFILETEPVVHANSKIPIILGRSFLATANALINCRNGLMKLSFEHMTLEVNIFNIGKQIFEDEEYEVMELNCWKLRFEELPKSENKALPSSVAIPKLELKQLPSGLKYAFLESGDTFPVVISSVLNMDQEDGYSGYYQIEIDLEDLDKTTFTCPFGTYAFHRMPFGLCNAPATLQRCMMSIFSDMVGEFMEVFMDDLSVFGDSFDGCLENLGKVLARCEEKNLDLNWEKCHFMVTSRIVLGHIVSSRACQEAFAKLIDKLTSAPIMRSPDWSLPFELMCDVSDYAIGVVKFRRSGAHKIREWLRTCERCQKLGAISRRNMIPLNLILVIEIFDCWGIDFMGPFPLSFGNLYILVDVDYVSKWVEAVACKKNDHRTVVKFLKENVPSRFGTPRAIISDQGTHFCNKPFESLMLKYGVIHKVATLYHPQTSGQVELTNREIKQILEKTVSPDRKDWSLRLLDALWTYRTAFKTPLGMSPYRLVFGKPCHLPVELEHKAYWAIKAFNFDLDEAGKLRKLQLNELEELRNDAYESSKIYKAKMKIFHDKRILRKTFEVNQKVYLYDSRLHKHPGKLRSRWDGPYVVKRVFGNGAIEVDDPRDGLIFKVNGQRLKPALDRFVPEEETISLEDPVYRDE</sequence>
<dbReference type="InterPro" id="IPR036397">
    <property type="entry name" value="RNaseH_sf"/>
</dbReference>
<reference evidence="7" key="1">
    <citation type="submission" date="2018-02" db="EMBL/GenBank/DDBJ databases">
        <authorList>
            <person name="Cohen D.B."/>
            <person name="Kent A.D."/>
        </authorList>
    </citation>
    <scope>NUCLEOTIDE SEQUENCE</scope>
</reference>
<dbReference type="Pfam" id="PF00078">
    <property type="entry name" value="RVT_1"/>
    <property type="match status" value="1"/>
</dbReference>
<keyword evidence="4" id="KW-0255">Endonuclease</keyword>
<dbReference type="InterPro" id="IPR000477">
    <property type="entry name" value="RT_dom"/>
</dbReference>
<dbReference type="CDD" id="cd01647">
    <property type="entry name" value="RT_LTR"/>
    <property type="match status" value="1"/>
</dbReference>
<dbReference type="InterPro" id="IPR043128">
    <property type="entry name" value="Rev_trsase/Diguanyl_cyclase"/>
</dbReference>
<dbReference type="PANTHER" id="PTHR37984">
    <property type="entry name" value="PROTEIN CBG26694"/>
    <property type="match status" value="1"/>
</dbReference>
<dbReference type="GO" id="GO:0003676">
    <property type="term" value="F:nucleic acid binding"/>
    <property type="evidence" value="ECO:0007669"/>
    <property type="project" value="InterPro"/>
</dbReference>
<evidence type="ECO:0000256" key="5">
    <source>
        <dbReference type="ARBA" id="ARBA00023268"/>
    </source>
</evidence>
<evidence type="ECO:0000256" key="2">
    <source>
        <dbReference type="ARBA" id="ARBA00022695"/>
    </source>
</evidence>
<dbReference type="AlphaFoldDB" id="A0A2N9H9W8"/>
<evidence type="ECO:0000313" key="7">
    <source>
        <dbReference type="EMBL" id="SPD08932.1"/>
    </source>
</evidence>
<dbReference type="SUPFAM" id="SSF53098">
    <property type="entry name" value="Ribonuclease H-like"/>
    <property type="match status" value="1"/>
</dbReference>
<keyword evidence="1" id="KW-0808">Transferase</keyword>
<dbReference type="InterPro" id="IPR012337">
    <property type="entry name" value="RNaseH-like_sf"/>
</dbReference>
<dbReference type="GO" id="GO:0004519">
    <property type="term" value="F:endonuclease activity"/>
    <property type="evidence" value="ECO:0007669"/>
    <property type="project" value="UniProtKB-KW"/>
</dbReference>
<gene>
    <name evidence="7" type="ORF">FSB_LOCUS36814</name>
</gene>
<keyword evidence="3" id="KW-0540">Nuclease</keyword>
<dbReference type="InterPro" id="IPR041577">
    <property type="entry name" value="RT_RNaseH_2"/>
</dbReference>
<accession>A0A2N9H9W8</accession>
<dbReference type="Pfam" id="PF17919">
    <property type="entry name" value="RT_RNaseH_2"/>
    <property type="match status" value="1"/>
</dbReference>